<accession>A0A1M5CXU8</accession>
<evidence type="ECO:0000313" key="4">
    <source>
        <dbReference type="Proteomes" id="UP000184144"/>
    </source>
</evidence>
<protein>
    <submittedName>
        <fullName evidence="3">Uncharacterized protein</fullName>
    </submittedName>
</protein>
<gene>
    <name evidence="3" type="ORF">SAMN05444273_10812</name>
</gene>
<name>A0A1M5CXU8_9RHOB</name>
<dbReference type="AlphaFoldDB" id="A0A1M5CXU8"/>
<evidence type="ECO:0000256" key="2">
    <source>
        <dbReference type="SAM" id="SignalP"/>
    </source>
</evidence>
<dbReference type="RefSeq" id="WP_139250698.1">
    <property type="nucleotide sequence ID" value="NZ_FQUV01000008.1"/>
</dbReference>
<feature type="signal peptide" evidence="2">
    <location>
        <begin position="1"/>
        <end position="26"/>
    </location>
</feature>
<sequence length="138" mass="15706">MTRQFIAALLSLSLGFSAMTPAPARADEDVVKIIAGLALLGILANAAKKDDRQVVTQNQHRPRQVKPNRPRHVKKVAPRRCLREQWTHRGKRDVYGARCMKNNARHALPRNCKRKVETRNGVSQFYTPNCLRKNGWKA</sequence>
<feature type="compositionally biased region" description="Basic residues" evidence="1">
    <location>
        <begin position="60"/>
        <end position="76"/>
    </location>
</feature>
<dbReference type="EMBL" id="FQUV01000008">
    <property type="protein sequence ID" value="SHF59568.1"/>
    <property type="molecule type" value="Genomic_DNA"/>
</dbReference>
<dbReference type="Proteomes" id="UP000184144">
    <property type="component" value="Unassembled WGS sequence"/>
</dbReference>
<proteinExistence type="predicted"/>
<keyword evidence="4" id="KW-1185">Reference proteome</keyword>
<feature type="chain" id="PRO_5013177700" evidence="2">
    <location>
        <begin position="27"/>
        <end position="138"/>
    </location>
</feature>
<reference evidence="4" key="1">
    <citation type="submission" date="2016-11" db="EMBL/GenBank/DDBJ databases">
        <authorList>
            <person name="Varghese N."/>
            <person name="Submissions S."/>
        </authorList>
    </citation>
    <scope>NUCLEOTIDE SEQUENCE [LARGE SCALE GENOMIC DNA]</scope>
    <source>
        <strain evidence="4">DSM 100566</strain>
    </source>
</reference>
<evidence type="ECO:0000256" key="1">
    <source>
        <dbReference type="SAM" id="MobiDB-lite"/>
    </source>
</evidence>
<evidence type="ECO:0000313" key="3">
    <source>
        <dbReference type="EMBL" id="SHF59568.1"/>
    </source>
</evidence>
<feature type="region of interest" description="Disordered" evidence="1">
    <location>
        <begin position="50"/>
        <end position="76"/>
    </location>
</feature>
<dbReference type="OrthoDB" id="7876829at2"/>
<dbReference type="STRING" id="1486859.SAMN05444273_10812"/>
<organism evidence="3 4">
    <name type="scientific">Litoreibacter ascidiaceicola</name>
    <dbReference type="NCBI Taxonomy" id="1486859"/>
    <lineage>
        <taxon>Bacteria</taxon>
        <taxon>Pseudomonadati</taxon>
        <taxon>Pseudomonadota</taxon>
        <taxon>Alphaproteobacteria</taxon>
        <taxon>Rhodobacterales</taxon>
        <taxon>Roseobacteraceae</taxon>
        <taxon>Litoreibacter</taxon>
    </lineage>
</organism>
<keyword evidence="2" id="KW-0732">Signal</keyword>